<keyword evidence="4 9" id="KW-0456">Lyase</keyword>
<keyword evidence="12" id="KW-1185">Reference proteome</keyword>
<feature type="domain" description="Tetrapyrrole biosynthesis uroporphyrinogen III synthase" evidence="10">
    <location>
        <begin position="14"/>
        <end position="235"/>
    </location>
</feature>
<sequence length="244" mass="26710">MHILLTRAKGSNQVMSEVLTQRGIAHSVTPLLEVQSYCVDIEQKQALNEADIVIFISVNAVIYAEHSGLIPLNQTAQCFAVGSATHHELRKLGIDPQVAVSGQHHSEGLLELDALKLVNNKKITIVRGCGGREWLADVLRNRGAKVEYCEVYQRKMPDYTGQKICQVWQESKVSAILITSGEILSNLIKLVPKESVAWLMSCFIVVPSERVAELAKRAGLSNVINAGSASSEEMLAAVLDITHD</sequence>
<dbReference type="OrthoDB" id="9787650at2"/>
<accession>A0A3A6TS16</accession>
<dbReference type="InterPro" id="IPR036108">
    <property type="entry name" value="4pyrrol_syn_uPrphyn_synt_sf"/>
</dbReference>
<evidence type="ECO:0000256" key="4">
    <source>
        <dbReference type="ARBA" id="ARBA00023239"/>
    </source>
</evidence>
<dbReference type="InterPro" id="IPR039793">
    <property type="entry name" value="UROS/Hem4"/>
</dbReference>
<comment type="pathway">
    <text evidence="1 9">Porphyrin-containing compound metabolism; protoporphyrin-IX biosynthesis; coproporphyrinogen-III from 5-aminolevulinate: step 3/4.</text>
</comment>
<dbReference type="EMBL" id="QYYH01000085">
    <property type="protein sequence ID" value="RJY11343.1"/>
    <property type="molecule type" value="Genomic_DNA"/>
</dbReference>
<dbReference type="GO" id="GO:0006780">
    <property type="term" value="P:uroporphyrinogen III biosynthetic process"/>
    <property type="evidence" value="ECO:0007669"/>
    <property type="project" value="UniProtKB-UniRule"/>
</dbReference>
<comment type="similarity">
    <text evidence="2 9">Belongs to the uroporphyrinogen-III synthase family.</text>
</comment>
<evidence type="ECO:0000313" key="11">
    <source>
        <dbReference type="EMBL" id="RJY11343.1"/>
    </source>
</evidence>
<evidence type="ECO:0000256" key="8">
    <source>
        <dbReference type="ARBA" id="ARBA00048617"/>
    </source>
</evidence>
<comment type="function">
    <text evidence="6 9">Catalyzes cyclization of the linear tetrapyrrole, hydroxymethylbilane, to the macrocyclic uroporphyrinogen III.</text>
</comment>
<dbReference type="EC" id="4.2.1.75" evidence="3 9"/>
<dbReference type="AlphaFoldDB" id="A0A3A6TS16"/>
<comment type="catalytic activity">
    <reaction evidence="8 9">
        <text>hydroxymethylbilane = uroporphyrinogen III + H2O</text>
        <dbReference type="Rhea" id="RHEA:18965"/>
        <dbReference type="ChEBI" id="CHEBI:15377"/>
        <dbReference type="ChEBI" id="CHEBI:57308"/>
        <dbReference type="ChEBI" id="CHEBI:57845"/>
        <dbReference type="EC" id="4.2.1.75"/>
    </reaction>
</comment>
<dbReference type="GO" id="GO:0004852">
    <property type="term" value="F:uroporphyrinogen-III synthase activity"/>
    <property type="evidence" value="ECO:0007669"/>
    <property type="project" value="UniProtKB-UniRule"/>
</dbReference>
<gene>
    <name evidence="11" type="ORF">D5R81_13330</name>
</gene>
<proteinExistence type="inferred from homology"/>
<dbReference type="PANTHER" id="PTHR38042:SF1">
    <property type="entry name" value="UROPORPHYRINOGEN-III SYNTHASE, CHLOROPLASTIC"/>
    <property type="match status" value="1"/>
</dbReference>
<dbReference type="Pfam" id="PF02602">
    <property type="entry name" value="HEM4"/>
    <property type="match status" value="1"/>
</dbReference>
<protein>
    <recommendedName>
        <fullName evidence="7 9">Uroporphyrinogen-III synthase</fullName>
        <ecNumber evidence="3 9">4.2.1.75</ecNumber>
    </recommendedName>
</protein>
<dbReference type="UniPathway" id="UPA00251">
    <property type="reaction ID" value="UER00320"/>
</dbReference>
<dbReference type="GO" id="GO:0006782">
    <property type="term" value="P:protoporphyrinogen IX biosynthetic process"/>
    <property type="evidence" value="ECO:0007669"/>
    <property type="project" value="UniProtKB-UniRule"/>
</dbReference>
<evidence type="ECO:0000256" key="3">
    <source>
        <dbReference type="ARBA" id="ARBA00013109"/>
    </source>
</evidence>
<keyword evidence="5 9" id="KW-0627">Porphyrin biosynthesis</keyword>
<evidence type="ECO:0000259" key="10">
    <source>
        <dbReference type="Pfam" id="PF02602"/>
    </source>
</evidence>
<organism evidence="11 12">
    <name type="scientific">Parashewanella spongiae</name>
    <dbReference type="NCBI Taxonomy" id="342950"/>
    <lineage>
        <taxon>Bacteria</taxon>
        <taxon>Pseudomonadati</taxon>
        <taxon>Pseudomonadota</taxon>
        <taxon>Gammaproteobacteria</taxon>
        <taxon>Alteromonadales</taxon>
        <taxon>Shewanellaceae</taxon>
        <taxon>Parashewanella</taxon>
    </lineage>
</organism>
<dbReference type="Gene3D" id="3.40.50.10090">
    <property type="match status" value="2"/>
</dbReference>
<reference evidence="11 12" key="1">
    <citation type="submission" date="2018-09" db="EMBL/GenBank/DDBJ databases">
        <title>Phylogeny of the Shewanellaceae, and recommendation for two new genera, Pseudoshewanella and Parashewanella.</title>
        <authorList>
            <person name="Wang G."/>
        </authorList>
    </citation>
    <scope>NUCLEOTIDE SEQUENCE [LARGE SCALE GENOMIC DNA]</scope>
    <source>
        <strain evidence="11 12">KCTC 22492</strain>
    </source>
</reference>
<evidence type="ECO:0000256" key="5">
    <source>
        <dbReference type="ARBA" id="ARBA00023244"/>
    </source>
</evidence>
<dbReference type="CDD" id="cd06578">
    <property type="entry name" value="HemD"/>
    <property type="match status" value="1"/>
</dbReference>
<evidence type="ECO:0000313" key="12">
    <source>
        <dbReference type="Proteomes" id="UP000273022"/>
    </source>
</evidence>
<name>A0A3A6TS16_9GAMM</name>
<dbReference type="Proteomes" id="UP000273022">
    <property type="component" value="Unassembled WGS sequence"/>
</dbReference>
<evidence type="ECO:0000256" key="6">
    <source>
        <dbReference type="ARBA" id="ARBA00037589"/>
    </source>
</evidence>
<dbReference type="RefSeq" id="WP_121854133.1">
    <property type="nucleotide sequence ID" value="NZ_CP037952.1"/>
</dbReference>
<evidence type="ECO:0000256" key="2">
    <source>
        <dbReference type="ARBA" id="ARBA00008133"/>
    </source>
</evidence>
<evidence type="ECO:0000256" key="1">
    <source>
        <dbReference type="ARBA" id="ARBA00004772"/>
    </source>
</evidence>
<dbReference type="InterPro" id="IPR003754">
    <property type="entry name" value="4pyrrol_synth_uPrphyn_synth"/>
</dbReference>
<dbReference type="SUPFAM" id="SSF69618">
    <property type="entry name" value="HemD-like"/>
    <property type="match status" value="1"/>
</dbReference>
<evidence type="ECO:0000256" key="7">
    <source>
        <dbReference type="ARBA" id="ARBA00040167"/>
    </source>
</evidence>
<evidence type="ECO:0000256" key="9">
    <source>
        <dbReference type="RuleBase" id="RU366031"/>
    </source>
</evidence>
<dbReference type="PANTHER" id="PTHR38042">
    <property type="entry name" value="UROPORPHYRINOGEN-III SYNTHASE, CHLOROPLASTIC"/>
    <property type="match status" value="1"/>
</dbReference>
<comment type="caution">
    <text evidence="11">The sequence shown here is derived from an EMBL/GenBank/DDBJ whole genome shotgun (WGS) entry which is preliminary data.</text>
</comment>